<keyword evidence="1" id="KW-1133">Transmembrane helix</keyword>
<sequence>MIHQLLDNISRARKRKTTAILLSIVFIIVIFSVANPSTRSFWPKCLFKLITGFDCPICGLQRSLYAFLHGDFSHAIAYNYYLILALPYTFLCLVFTLLPQGKTKKRVKNIIISKPVLWFYAITFFAWLIIRNIYHL</sequence>
<proteinExistence type="predicted"/>
<accession>A0AAW4NN47</accession>
<evidence type="ECO:0000313" key="3">
    <source>
        <dbReference type="Proteomes" id="UP001196873"/>
    </source>
</evidence>
<dbReference type="Proteomes" id="UP001196873">
    <property type="component" value="Unassembled WGS sequence"/>
</dbReference>
<name>A0AAW4NN47_9BACT</name>
<protein>
    <submittedName>
        <fullName evidence="2">DUF2752 domain-containing protein</fullName>
    </submittedName>
</protein>
<evidence type="ECO:0000256" key="1">
    <source>
        <dbReference type="SAM" id="Phobius"/>
    </source>
</evidence>
<dbReference type="Pfam" id="PF10825">
    <property type="entry name" value="DUF2752"/>
    <property type="match status" value="1"/>
</dbReference>
<dbReference type="InterPro" id="IPR021215">
    <property type="entry name" value="DUF2752"/>
</dbReference>
<feature type="transmembrane region" description="Helical" evidence="1">
    <location>
        <begin position="110"/>
        <end position="130"/>
    </location>
</feature>
<dbReference type="EMBL" id="JAHXRF010000013">
    <property type="protein sequence ID" value="MBW4866216.1"/>
    <property type="molecule type" value="Genomic_DNA"/>
</dbReference>
<feature type="transmembrane region" description="Helical" evidence="1">
    <location>
        <begin position="78"/>
        <end position="98"/>
    </location>
</feature>
<organism evidence="2 3">
    <name type="scientific">Segatella salivae</name>
    <dbReference type="NCBI Taxonomy" id="228604"/>
    <lineage>
        <taxon>Bacteria</taxon>
        <taxon>Pseudomonadati</taxon>
        <taxon>Bacteroidota</taxon>
        <taxon>Bacteroidia</taxon>
        <taxon>Bacteroidales</taxon>
        <taxon>Prevotellaceae</taxon>
        <taxon>Segatella</taxon>
    </lineage>
</organism>
<feature type="transmembrane region" description="Helical" evidence="1">
    <location>
        <begin position="20"/>
        <end position="38"/>
    </location>
</feature>
<reference evidence="2" key="1">
    <citation type="submission" date="2021-07" db="EMBL/GenBank/DDBJ databases">
        <title>Genomic diversity and antimicrobial resistance of Prevotella spp. isolated from chronic lung disease airways.</title>
        <authorList>
            <person name="Webb K.A."/>
            <person name="Olagoke O.S."/>
            <person name="Baird T."/>
            <person name="Neill J."/>
            <person name="Pham A."/>
            <person name="Wells T.J."/>
            <person name="Ramsay K.A."/>
            <person name="Bell S.C."/>
            <person name="Sarovich D.S."/>
            <person name="Price E.P."/>
        </authorList>
    </citation>
    <scope>NUCLEOTIDE SEQUENCE</scope>
    <source>
        <strain evidence="2">SCHI0047.S.3</strain>
    </source>
</reference>
<dbReference type="AlphaFoldDB" id="A0AAW4NN47"/>
<evidence type="ECO:0000313" key="2">
    <source>
        <dbReference type="EMBL" id="MBW4866216.1"/>
    </source>
</evidence>
<keyword evidence="1" id="KW-0472">Membrane</keyword>
<keyword evidence="1" id="KW-0812">Transmembrane</keyword>
<dbReference type="RefSeq" id="WP_219425971.1">
    <property type="nucleotide sequence ID" value="NZ_JAHXQY010000011.1"/>
</dbReference>
<gene>
    <name evidence="2" type="ORF">KZY68_09395</name>
</gene>
<comment type="caution">
    <text evidence="2">The sequence shown here is derived from an EMBL/GenBank/DDBJ whole genome shotgun (WGS) entry which is preliminary data.</text>
</comment>